<gene>
    <name evidence="1" type="ORF">OMW55_05935</name>
</gene>
<accession>A0ABT3JE45</accession>
<name>A0ABT3JE45_9SPHN</name>
<dbReference type="EMBL" id="JAPDOB010000001">
    <property type="protein sequence ID" value="MCW3797346.1"/>
    <property type="molecule type" value="Genomic_DNA"/>
</dbReference>
<comment type="caution">
    <text evidence="1">The sequence shown here is derived from an EMBL/GenBank/DDBJ whole genome shotgun (WGS) entry which is preliminary data.</text>
</comment>
<organism evidence="1 2">
    <name type="scientific">Sphingomonas arvum</name>
    <dbReference type="NCBI Taxonomy" id="2992113"/>
    <lineage>
        <taxon>Bacteria</taxon>
        <taxon>Pseudomonadati</taxon>
        <taxon>Pseudomonadota</taxon>
        <taxon>Alphaproteobacteria</taxon>
        <taxon>Sphingomonadales</taxon>
        <taxon>Sphingomonadaceae</taxon>
        <taxon>Sphingomonas</taxon>
    </lineage>
</organism>
<protein>
    <submittedName>
        <fullName evidence="1">Uncharacterized protein</fullName>
    </submittedName>
</protein>
<dbReference type="Proteomes" id="UP001526246">
    <property type="component" value="Unassembled WGS sequence"/>
</dbReference>
<reference evidence="1 2" key="1">
    <citation type="submission" date="2022-10" db="EMBL/GenBank/DDBJ databases">
        <title>Sphingomonas sp.</title>
        <authorList>
            <person name="Jin C."/>
        </authorList>
    </citation>
    <scope>NUCLEOTIDE SEQUENCE [LARGE SCALE GENOMIC DNA]</scope>
    <source>
        <strain evidence="1 2">BN140010</strain>
    </source>
</reference>
<evidence type="ECO:0000313" key="1">
    <source>
        <dbReference type="EMBL" id="MCW3797346.1"/>
    </source>
</evidence>
<keyword evidence="2" id="KW-1185">Reference proteome</keyword>
<sequence length="141" mass="15802">MFLSTLTLFPAILSLFGLAPSGVSVTRVMVRDEVIMRVPVVRPHVGWPVRWVEKRGPKCIKANDVLAAALVDDGSIDFLLRRGQRMRAKLESQCPTLDFYGGFYLQPDGGKICADREEIRNRIGGSCQIDKFRLMVPRAPK</sequence>
<dbReference type="RefSeq" id="WP_264881556.1">
    <property type="nucleotide sequence ID" value="NZ_JAPDOB010000001.1"/>
</dbReference>
<proteinExistence type="predicted"/>
<evidence type="ECO:0000313" key="2">
    <source>
        <dbReference type="Proteomes" id="UP001526246"/>
    </source>
</evidence>